<evidence type="ECO:0000313" key="3">
    <source>
        <dbReference type="EMBL" id="MDR6553415.1"/>
    </source>
</evidence>
<evidence type="ECO:0000259" key="2">
    <source>
        <dbReference type="PROSITE" id="PS50995"/>
    </source>
</evidence>
<comment type="caution">
    <text evidence="3">The sequence shown here is derived from an EMBL/GenBank/DDBJ whole genome shotgun (WGS) entry which is preliminary data.</text>
</comment>
<dbReference type="PANTHER" id="PTHR33164:SF43">
    <property type="entry name" value="HTH-TYPE TRANSCRIPTIONAL REPRESSOR YETL"/>
    <property type="match status" value="1"/>
</dbReference>
<accession>A0ABU1P0Z4</accession>
<dbReference type="PRINTS" id="PR00598">
    <property type="entry name" value="HTHMARR"/>
</dbReference>
<dbReference type="CDD" id="cd00090">
    <property type="entry name" value="HTH_ARSR"/>
    <property type="match status" value="1"/>
</dbReference>
<dbReference type="Proteomes" id="UP001267290">
    <property type="component" value="Unassembled WGS sequence"/>
</dbReference>
<dbReference type="InterPro" id="IPR011991">
    <property type="entry name" value="ArsR-like_HTH"/>
</dbReference>
<dbReference type="EMBL" id="JAVDSB010000010">
    <property type="protein sequence ID" value="MDR6553415.1"/>
    <property type="molecule type" value="Genomic_DNA"/>
</dbReference>
<dbReference type="Pfam" id="PF12802">
    <property type="entry name" value="MarR_2"/>
    <property type="match status" value="1"/>
</dbReference>
<protein>
    <submittedName>
        <fullName evidence="3">DNA-binding MarR family transcriptional regulator</fullName>
    </submittedName>
</protein>
<reference evidence="3 4" key="1">
    <citation type="submission" date="2023-07" db="EMBL/GenBank/DDBJ databases">
        <title>Sorghum-associated microbial communities from plants grown in Nebraska, USA.</title>
        <authorList>
            <person name="Schachtman D."/>
        </authorList>
    </citation>
    <scope>NUCLEOTIDE SEQUENCE [LARGE SCALE GENOMIC DNA]</scope>
    <source>
        <strain evidence="3 4">CC258</strain>
    </source>
</reference>
<dbReference type="InterPro" id="IPR036388">
    <property type="entry name" value="WH-like_DNA-bd_sf"/>
</dbReference>
<evidence type="ECO:0000256" key="1">
    <source>
        <dbReference type="ARBA" id="ARBA00023125"/>
    </source>
</evidence>
<gene>
    <name evidence="3" type="ORF">J2736_004622</name>
</gene>
<dbReference type="SUPFAM" id="SSF46785">
    <property type="entry name" value="Winged helix' DNA-binding domain"/>
    <property type="match status" value="1"/>
</dbReference>
<dbReference type="GO" id="GO:0003677">
    <property type="term" value="F:DNA binding"/>
    <property type="evidence" value="ECO:0007669"/>
    <property type="project" value="UniProtKB-KW"/>
</dbReference>
<dbReference type="Gene3D" id="1.10.10.10">
    <property type="entry name" value="Winged helix-like DNA-binding domain superfamily/Winged helix DNA-binding domain"/>
    <property type="match status" value="1"/>
</dbReference>
<organism evidence="3 4">
    <name type="scientific">Paenibacillus qinlingensis</name>
    <dbReference type="NCBI Taxonomy" id="1837343"/>
    <lineage>
        <taxon>Bacteria</taxon>
        <taxon>Bacillati</taxon>
        <taxon>Bacillota</taxon>
        <taxon>Bacilli</taxon>
        <taxon>Bacillales</taxon>
        <taxon>Paenibacillaceae</taxon>
        <taxon>Paenibacillus</taxon>
    </lineage>
</organism>
<dbReference type="PROSITE" id="PS50995">
    <property type="entry name" value="HTH_MARR_2"/>
    <property type="match status" value="1"/>
</dbReference>
<proteinExistence type="predicted"/>
<dbReference type="InterPro" id="IPR036390">
    <property type="entry name" value="WH_DNA-bd_sf"/>
</dbReference>
<keyword evidence="4" id="KW-1185">Reference proteome</keyword>
<dbReference type="SMART" id="SM00347">
    <property type="entry name" value="HTH_MARR"/>
    <property type="match status" value="1"/>
</dbReference>
<keyword evidence="1 3" id="KW-0238">DNA-binding</keyword>
<dbReference type="InterPro" id="IPR039422">
    <property type="entry name" value="MarR/SlyA-like"/>
</dbReference>
<dbReference type="PANTHER" id="PTHR33164">
    <property type="entry name" value="TRANSCRIPTIONAL REGULATOR, MARR FAMILY"/>
    <property type="match status" value="1"/>
</dbReference>
<dbReference type="RefSeq" id="WP_310500887.1">
    <property type="nucleotide sequence ID" value="NZ_JAVDSB010000010.1"/>
</dbReference>
<dbReference type="InterPro" id="IPR000835">
    <property type="entry name" value="HTH_MarR-typ"/>
</dbReference>
<evidence type="ECO:0000313" key="4">
    <source>
        <dbReference type="Proteomes" id="UP001267290"/>
    </source>
</evidence>
<feature type="domain" description="HTH marR-type" evidence="2">
    <location>
        <begin position="8"/>
        <end position="140"/>
    </location>
</feature>
<sequence>MTPMTPEHEWMTTKFREIKNVISSYLTQVLPQFQISPIMMYVLEYLRKHPDCIAVDIANEFGLTRGAITQLLDKMEEQGLLARKPHPTSRRSHLLQMTDKGNELIVNILAAYNTKIEQLFTSYTEEELATLQQLLAKMPV</sequence>
<name>A0ABU1P0Z4_9BACL</name>